<dbReference type="VEuPathDB" id="FungiDB:sscle_04g034490"/>
<reference evidence="2" key="1">
    <citation type="journal article" date="2017" name="Genome Biol. Evol.">
        <title>The complete genome sequence of the phytopathogenic fungus Sclerotinia sclerotiorum reveals insights into the genome architecture of broad host range pathogens.</title>
        <authorList>
            <person name="Derbyshire M."/>
            <person name="Denton-Giles M."/>
            <person name="Hegedus D."/>
            <person name="Seifbarghy S."/>
            <person name="Rollins J."/>
            <person name="van Kan J."/>
            <person name="Seidl M.F."/>
            <person name="Faino L."/>
            <person name="Mbengue M."/>
            <person name="Navaud O."/>
            <person name="Raffaele S."/>
            <person name="Hammond-Kosack K."/>
            <person name="Heard S."/>
            <person name="Oliver R."/>
        </authorList>
    </citation>
    <scope>NUCLEOTIDE SEQUENCE [LARGE SCALE GENOMIC DNA]</scope>
    <source>
        <strain evidence="2">ATCC 18683 / 1980 / Ss-1</strain>
    </source>
</reference>
<proteinExistence type="predicted"/>
<dbReference type="AlphaFoldDB" id="A0A1D9Q1D5"/>
<name>A0A1D9Q1D5_SCLS1</name>
<organism evidence="1 2">
    <name type="scientific">Sclerotinia sclerotiorum (strain ATCC 18683 / 1980 / Ss-1)</name>
    <name type="common">White mold</name>
    <name type="synonym">Whetzelinia sclerotiorum</name>
    <dbReference type="NCBI Taxonomy" id="665079"/>
    <lineage>
        <taxon>Eukaryota</taxon>
        <taxon>Fungi</taxon>
        <taxon>Dikarya</taxon>
        <taxon>Ascomycota</taxon>
        <taxon>Pezizomycotina</taxon>
        <taxon>Leotiomycetes</taxon>
        <taxon>Helotiales</taxon>
        <taxon>Sclerotiniaceae</taxon>
        <taxon>Sclerotinia</taxon>
    </lineage>
</organism>
<dbReference type="EMBL" id="CP017817">
    <property type="protein sequence ID" value="APA08679.1"/>
    <property type="molecule type" value="Genomic_DNA"/>
</dbReference>
<gene>
    <name evidence="1" type="ORF">sscle_04g034490</name>
</gene>
<protein>
    <submittedName>
        <fullName evidence="1">Uncharacterized protein</fullName>
    </submittedName>
</protein>
<sequence>MSYTHKLLIRVLTSKKKTIWRNINARETLLKVGLEVCQMTEELVEWEITRMWSDGDETPSSWKRGDIYFPMAYIWDAKCFDLDLDPQMAVLWKEQRQKMAYDGCTNRYTDVSDVPTTNLLMTIGSVKKKS</sequence>
<accession>A0A1D9Q1D5</accession>
<evidence type="ECO:0000313" key="1">
    <source>
        <dbReference type="EMBL" id="APA08679.1"/>
    </source>
</evidence>
<dbReference type="Proteomes" id="UP000177798">
    <property type="component" value="Chromosome 4"/>
</dbReference>
<dbReference type="OrthoDB" id="10299639at2759"/>
<evidence type="ECO:0000313" key="2">
    <source>
        <dbReference type="Proteomes" id="UP000177798"/>
    </source>
</evidence>